<feature type="region of interest" description="Disordered" evidence="1">
    <location>
        <begin position="1"/>
        <end position="33"/>
    </location>
</feature>
<accession>A0AAV7ZS05</accession>
<evidence type="ECO:0000256" key="1">
    <source>
        <dbReference type="SAM" id="MobiDB-lite"/>
    </source>
</evidence>
<organism evidence="2 3">
    <name type="scientific">Anaeramoeba flamelloides</name>
    <dbReference type="NCBI Taxonomy" id="1746091"/>
    <lineage>
        <taxon>Eukaryota</taxon>
        <taxon>Metamonada</taxon>
        <taxon>Anaeramoebidae</taxon>
        <taxon>Anaeramoeba</taxon>
    </lineage>
</organism>
<dbReference type="Proteomes" id="UP001146793">
    <property type="component" value="Unassembled WGS sequence"/>
</dbReference>
<name>A0AAV7ZS05_9EUKA</name>
<protein>
    <submittedName>
        <fullName evidence="2">Uncharacterized protein</fullName>
    </submittedName>
</protein>
<feature type="compositionally biased region" description="Basic residues" evidence="1">
    <location>
        <begin position="1"/>
        <end position="14"/>
    </location>
</feature>
<comment type="caution">
    <text evidence="2">The sequence shown here is derived from an EMBL/GenBank/DDBJ whole genome shotgun (WGS) entry which is preliminary data.</text>
</comment>
<evidence type="ECO:0000313" key="3">
    <source>
        <dbReference type="Proteomes" id="UP001146793"/>
    </source>
</evidence>
<sequence>MNKKKKPARIKSRSRKENFKPNEEHDRVKKIMSPEQKKQMEEVSKEYFWKYKFPVYNKIFKEWYKQKVDSNGRIYHVEIAQELIRAIEAYELMGRSNLLKSLTQYFKRMSLGNRRKYTLKSQCFVYEYDSKLEKFRSKQSKIKKKKLIFSTKQKIEEEKQNSGENKFKNYEALKPITKKEMQSTIGSTAPLFELANYDLDEEFLQFWSPQEENNNRKQREQIFENENNVKRKKILSNSNQLNSNHDLPLDQINSNQFSNIFEGIQFRPWTQENDYLQNSHPSIYQNLGETNKFEIKKNASIEILKGEHNSFQEFCILKSQNEGPFDGFLHNSNKLDSDSQQFNNINFEFQKIDIENQDYLDQLDLYNPSWHVYSNEDCSMFQQF</sequence>
<gene>
    <name evidence="2" type="ORF">M0812_09084</name>
</gene>
<feature type="compositionally biased region" description="Basic and acidic residues" evidence="1">
    <location>
        <begin position="15"/>
        <end position="29"/>
    </location>
</feature>
<dbReference type="AlphaFoldDB" id="A0AAV7ZS05"/>
<dbReference type="EMBL" id="JANTQA010000023">
    <property type="protein sequence ID" value="KAJ3443250.1"/>
    <property type="molecule type" value="Genomic_DNA"/>
</dbReference>
<proteinExistence type="predicted"/>
<evidence type="ECO:0000313" key="2">
    <source>
        <dbReference type="EMBL" id="KAJ3443250.1"/>
    </source>
</evidence>
<reference evidence="2" key="1">
    <citation type="submission" date="2022-08" db="EMBL/GenBank/DDBJ databases">
        <title>Novel sulphate-reducing endosymbionts in the free-living metamonad Anaeramoeba.</title>
        <authorList>
            <person name="Jerlstrom-Hultqvist J."/>
            <person name="Cepicka I."/>
            <person name="Gallot-Lavallee L."/>
            <person name="Salas-Leiva D."/>
            <person name="Curtis B.A."/>
            <person name="Zahonova K."/>
            <person name="Pipaliya S."/>
            <person name="Dacks J."/>
            <person name="Roger A.J."/>
        </authorList>
    </citation>
    <scope>NUCLEOTIDE SEQUENCE</scope>
    <source>
        <strain evidence="2">Busselton2</strain>
    </source>
</reference>